<reference evidence="2 3" key="1">
    <citation type="journal article" date="2020" name="IScience">
        <title>Genome Sequencing of the Endangered Kingdonia uniflora (Circaeasteraceae, Ranunculales) Reveals Potential Mechanisms of Evolutionary Specialization.</title>
        <authorList>
            <person name="Sun Y."/>
            <person name="Deng T."/>
            <person name="Zhang A."/>
            <person name="Moore M.J."/>
            <person name="Landis J.B."/>
            <person name="Lin N."/>
            <person name="Zhang H."/>
            <person name="Zhang X."/>
            <person name="Huang J."/>
            <person name="Zhang X."/>
            <person name="Sun H."/>
            <person name="Wang H."/>
        </authorList>
    </citation>
    <scope>NUCLEOTIDE SEQUENCE [LARGE SCALE GENOMIC DNA]</scope>
    <source>
        <strain evidence="2">TB1705</strain>
        <tissue evidence="2">Leaf</tissue>
    </source>
</reference>
<dbReference type="Proteomes" id="UP000541444">
    <property type="component" value="Unassembled WGS sequence"/>
</dbReference>
<evidence type="ECO:0000313" key="2">
    <source>
        <dbReference type="EMBL" id="KAF6153798.1"/>
    </source>
</evidence>
<protein>
    <submittedName>
        <fullName evidence="2">Uncharacterized protein</fullName>
    </submittedName>
</protein>
<comment type="caution">
    <text evidence="2">The sequence shown here is derived from an EMBL/GenBank/DDBJ whole genome shotgun (WGS) entry which is preliminary data.</text>
</comment>
<evidence type="ECO:0000256" key="1">
    <source>
        <dbReference type="SAM" id="MobiDB-lite"/>
    </source>
</evidence>
<evidence type="ECO:0000313" key="3">
    <source>
        <dbReference type="Proteomes" id="UP000541444"/>
    </source>
</evidence>
<dbReference type="AlphaFoldDB" id="A0A7J7MGE5"/>
<gene>
    <name evidence="2" type="ORF">GIB67_001031</name>
</gene>
<organism evidence="2 3">
    <name type="scientific">Kingdonia uniflora</name>
    <dbReference type="NCBI Taxonomy" id="39325"/>
    <lineage>
        <taxon>Eukaryota</taxon>
        <taxon>Viridiplantae</taxon>
        <taxon>Streptophyta</taxon>
        <taxon>Embryophyta</taxon>
        <taxon>Tracheophyta</taxon>
        <taxon>Spermatophyta</taxon>
        <taxon>Magnoliopsida</taxon>
        <taxon>Ranunculales</taxon>
        <taxon>Circaeasteraceae</taxon>
        <taxon>Kingdonia</taxon>
    </lineage>
</organism>
<proteinExistence type="predicted"/>
<dbReference type="EMBL" id="JACGCM010001557">
    <property type="protein sequence ID" value="KAF6153798.1"/>
    <property type="molecule type" value="Genomic_DNA"/>
</dbReference>
<keyword evidence="3" id="KW-1185">Reference proteome</keyword>
<accession>A0A7J7MGE5</accession>
<name>A0A7J7MGE5_9MAGN</name>
<dbReference type="OrthoDB" id="756370at2759"/>
<sequence length="109" mass="11757">MRGGSISDIVIAKGLRDNRGGHGFRLGCSGVQCGGQGLGFSGREIGRPVRELSHMEEMLSIMVKDRRRAIDRLEAAIGTYQRPLGLLLKEAKGRGTDSNNSSKDKAAEM</sequence>
<feature type="region of interest" description="Disordered" evidence="1">
    <location>
        <begin position="90"/>
        <end position="109"/>
    </location>
</feature>